<evidence type="ECO:0000256" key="2">
    <source>
        <dbReference type="SAM" id="SignalP"/>
    </source>
</evidence>
<dbReference type="SUPFAM" id="SSF48452">
    <property type="entry name" value="TPR-like"/>
    <property type="match status" value="2"/>
</dbReference>
<feature type="signal peptide" evidence="2">
    <location>
        <begin position="1"/>
        <end position="19"/>
    </location>
</feature>
<dbReference type="Proteomes" id="UP000189739">
    <property type="component" value="Unassembled WGS sequence"/>
</dbReference>
<dbReference type="AlphaFoldDB" id="A0A1S9PC01"/>
<evidence type="ECO:0000313" key="4">
    <source>
        <dbReference type="Proteomes" id="UP000189739"/>
    </source>
</evidence>
<sequence>MRKAALAILLAGSQMAAFAQQKGAGNAVPQKQLSYADSMKVKDLFFNALRQKTTDNTRLASEMFGQVLAIDPNNDASMYELANLQKSQNNYKAATPLLEKATTVNPDNEWYWLSLADIYERNNDLPKLAQSFDQLIRIDPEKPDYYFGKAGVFAAERKFDEAIKLYDKVESITGPTDQLQANRQKIYLIQGKVDRASGDLEKQIAANPTDPKYYLMLAEVYNSNGLNDKALDILNKGVTALDKEKISGQGIGLLHMALADVYKDQKNFDASFNERKIAFTNPDVNVEQKVRIVLDLIPRLTDPKVKAQALELSRLISEVHPDNDKGFAIYGDMLVQNEKYREARPMYKKSVELNPQSYQVQEQLVRIEMAESDFTAAIKDGENALSYFPNQAWMNYLVGVAWLQSKNYNKALGYLKNAASLEAADADMLSQVYSGIGDAYHSISDNKNSDDAYEKALTYNADNAFTLNNYAYYLSLRNERLDKAAAMSKHSNELQPNTASFEDTYAWILFRQKNYAEAKVWIEKSLAHDKDDSAVKTEHYGDILYFLGDTNGALQNWQKAKKQGAASPVLDKKINEKKYSE</sequence>
<keyword evidence="1" id="KW-0802">TPR repeat</keyword>
<dbReference type="RefSeq" id="WP_078349157.1">
    <property type="nucleotide sequence ID" value="NZ_MBTF01000023.1"/>
</dbReference>
<dbReference type="InterPro" id="IPR011990">
    <property type="entry name" value="TPR-like_helical_dom_sf"/>
</dbReference>
<dbReference type="PROSITE" id="PS50005">
    <property type="entry name" value="TPR"/>
    <property type="match status" value="4"/>
</dbReference>
<feature type="chain" id="PRO_5012029346" evidence="2">
    <location>
        <begin position="20"/>
        <end position="581"/>
    </location>
</feature>
<dbReference type="Pfam" id="PF14559">
    <property type="entry name" value="TPR_19"/>
    <property type="match status" value="1"/>
</dbReference>
<proteinExistence type="predicted"/>
<dbReference type="EMBL" id="MBTF01000023">
    <property type="protein sequence ID" value="OOQ58459.1"/>
    <property type="molecule type" value="Genomic_DNA"/>
</dbReference>
<accession>A0A1S9PC01</accession>
<feature type="repeat" description="TPR" evidence="1">
    <location>
        <begin position="430"/>
        <end position="463"/>
    </location>
</feature>
<dbReference type="Pfam" id="PF13429">
    <property type="entry name" value="TPR_15"/>
    <property type="match status" value="1"/>
</dbReference>
<dbReference type="PANTHER" id="PTHR12558:SF13">
    <property type="entry name" value="CELL DIVISION CYCLE PROTEIN 27 HOMOLOG"/>
    <property type="match status" value="1"/>
</dbReference>
<dbReference type="SMART" id="SM00028">
    <property type="entry name" value="TPR"/>
    <property type="match status" value="11"/>
</dbReference>
<dbReference type="OrthoDB" id="9814220at2"/>
<feature type="repeat" description="TPR" evidence="1">
    <location>
        <begin position="109"/>
        <end position="142"/>
    </location>
</feature>
<dbReference type="Pfam" id="PF13432">
    <property type="entry name" value="TPR_16"/>
    <property type="match status" value="1"/>
</dbReference>
<keyword evidence="2" id="KW-0732">Signal</keyword>
<keyword evidence="4" id="KW-1185">Reference proteome</keyword>
<name>A0A1S9PC01_9SPHI</name>
<reference evidence="3 4" key="1">
    <citation type="submission" date="2016-07" db="EMBL/GenBank/DDBJ databases">
        <title>Genomic analysis of zinc-resistant bacterium Mucilaginibacter pedocola TBZ30.</title>
        <authorList>
            <person name="Huang J."/>
            <person name="Tang J."/>
        </authorList>
    </citation>
    <scope>NUCLEOTIDE SEQUENCE [LARGE SCALE GENOMIC DNA]</scope>
    <source>
        <strain evidence="3 4">TBZ30</strain>
    </source>
</reference>
<feature type="repeat" description="TPR" evidence="1">
    <location>
        <begin position="75"/>
        <end position="108"/>
    </location>
</feature>
<evidence type="ECO:0000256" key="1">
    <source>
        <dbReference type="PROSITE-ProRule" id="PRU00339"/>
    </source>
</evidence>
<protein>
    <submittedName>
        <fullName evidence="3">Uncharacterized protein</fullName>
    </submittedName>
</protein>
<gene>
    <name evidence="3" type="ORF">BC343_07240</name>
</gene>
<organism evidence="3 4">
    <name type="scientific">Mucilaginibacter pedocola</name>
    <dbReference type="NCBI Taxonomy" id="1792845"/>
    <lineage>
        <taxon>Bacteria</taxon>
        <taxon>Pseudomonadati</taxon>
        <taxon>Bacteroidota</taxon>
        <taxon>Sphingobacteriia</taxon>
        <taxon>Sphingobacteriales</taxon>
        <taxon>Sphingobacteriaceae</taxon>
        <taxon>Mucilaginibacter</taxon>
    </lineage>
</organism>
<dbReference type="Gene3D" id="1.25.40.10">
    <property type="entry name" value="Tetratricopeptide repeat domain"/>
    <property type="match status" value="2"/>
</dbReference>
<dbReference type="STRING" id="1792845.BC343_07240"/>
<feature type="repeat" description="TPR" evidence="1">
    <location>
        <begin position="324"/>
        <end position="357"/>
    </location>
</feature>
<dbReference type="PANTHER" id="PTHR12558">
    <property type="entry name" value="CELL DIVISION CYCLE 16,23,27"/>
    <property type="match status" value="1"/>
</dbReference>
<comment type="caution">
    <text evidence="3">The sequence shown here is derived from an EMBL/GenBank/DDBJ whole genome shotgun (WGS) entry which is preliminary data.</text>
</comment>
<dbReference type="InterPro" id="IPR019734">
    <property type="entry name" value="TPR_rpt"/>
</dbReference>
<evidence type="ECO:0000313" key="3">
    <source>
        <dbReference type="EMBL" id="OOQ58459.1"/>
    </source>
</evidence>